<organism evidence="8 9">
    <name type="scientific">Rubrivirga marina</name>
    <dbReference type="NCBI Taxonomy" id="1196024"/>
    <lineage>
        <taxon>Bacteria</taxon>
        <taxon>Pseudomonadati</taxon>
        <taxon>Rhodothermota</taxon>
        <taxon>Rhodothermia</taxon>
        <taxon>Rhodothermales</taxon>
        <taxon>Rubricoccaceae</taxon>
        <taxon>Rubrivirga</taxon>
    </lineage>
</organism>
<keyword evidence="5 6" id="KW-0472">Membrane</keyword>
<comment type="caution">
    <text evidence="8">The sequence shown here is derived from an EMBL/GenBank/DDBJ whole genome shotgun (WGS) entry which is preliminary data.</text>
</comment>
<name>A0A271J589_9BACT</name>
<dbReference type="GO" id="GO:0005886">
    <property type="term" value="C:plasma membrane"/>
    <property type="evidence" value="ECO:0007669"/>
    <property type="project" value="UniProtKB-SubCell"/>
</dbReference>
<sequence>MFSGYGGVCWLIHAVLIVVAFVKIANSRADTGSKLLWAAIVFFFPLVGLIAWWIWGPKE</sequence>
<evidence type="ECO:0000256" key="6">
    <source>
        <dbReference type="SAM" id="Phobius"/>
    </source>
</evidence>
<keyword evidence="4 6" id="KW-1133">Transmembrane helix</keyword>
<evidence type="ECO:0000256" key="3">
    <source>
        <dbReference type="ARBA" id="ARBA00022692"/>
    </source>
</evidence>
<dbReference type="EMBL" id="MQWD01000001">
    <property type="protein sequence ID" value="PAP78686.1"/>
    <property type="molecule type" value="Genomic_DNA"/>
</dbReference>
<dbReference type="Pfam" id="PF13396">
    <property type="entry name" value="PLDc_N"/>
    <property type="match status" value="1"/>
</dbReference>
<evidence type="ECO:0000256" key="2">
    <source>
        <dbReference type="ARBA" id="ARBA00022475"/>
    </source>
</evidence>
<feature type="transmembrane region" description="Helical" evidence="6">
    <location>
        <begin position="36"/>
        <end position="55"/>
    </location>
</feature>
<accession>A0A271J589</accession>
<dbReference type="InterPro" id="IPR027379">
    <property type="entry name" value="CLS_N"/>
</dbReference>
<keyword evidence="9" id="KW-1185">Reference proteome</keyword>
<evidence type="ECO:0000259" key="7">
    <source>
        <dbReference type="Pfam" id="PF13396"/>
    </source>
</evidence>
<comment type="subcellular location">
    <subcellularLocation>
        <location evidence="1">Cell membrane</location>
        <topology evidence="1">Multi-pass membrane protein</topology>
    </subcellularLocation>
</comment>
<feature type="domain" description="Cardiolipin synthase N-terminal" evidence="7">
    <location>
        <begin position="15"/>
        <end position="57"/>
    </location>
</feature>
<evidence type="ECO:0000313" key="8">
    <source>
        <dbReference type="EMBL" id="PAP78686.1"/>
    </source>
</evidence>
<dbReference type="AlphaFoldDB" id="A0A271J589"/>
<keyword evidence="3 6" id="KW-0812">Transmembrane</keyword>
<protein>
    <recommendedName>
        <fullName evidence="7">Cardiolipin synthase N-terminal domain-containing protein</fullName>
    </recommendedName>
</protein>
<feature type="transmembrane region" description="Helical" evidence="6">
    <location>
        <begin position="6"/>
        <end position="24"/>
    </location>
</feature>
<proteinExistence type="predicted"/>
<evidence type="ECO:0000256" key="5">
    <source>
        <dbReference type="ARBA" id="ARBA00023136"/>
    </source>
</evidence>
<keyword evidence="2" id="KW-1003">Cell membrane</keyword>
<dbReference type="Proteomes" id="UP000216339">
    <property type="component" value="Unassembled WGS sequence"/>
</dbReference>
<evidence type="ECO:0000256" key="4">
    <source>
        <dbReference type="ARBA" id="ARBA00022989"/>
    </source>
</evidence>
<evidence type="ECO:0000313" key="9">
    <source>
        <dbReference type="Proteomes" id="UP000216339"/>
    </source>
</evidence>
<gene>
    <name evidence="8" type="ORF">BSZ37_07125</name>
</gene>
<reference evidence="8 9" key="1">
    <citation type="submission" date="2016-11" db="EMBL/GenBank/DDBJ databases">
        <title>Study of marine rhodopsin-containing bacteria.</title>
        <authorList>
            <person name="Yoshizawa S."/>
            <person name="Kumagai Y."/>
            <person name="Kogure K."/>
        </authorList>
    </citation>
    <scope>NUCLEOTIDE SEQUENCE [LARGE SCALE GENOMIC DNA]</scope>
    <source>
        <strain evidence="8 9">SAORIC-28</strain>
    </source>
</reference>
<evidence type="ECO:0000256" key="1">
    <source>
        <dbReference type="ARBA" id="ARBA00004651"/>
    </source>
</evidence>